<proteinExistence type="predicted"/>
<evidence type="ECO:0000313" key="2">
    <source>
        <dbReference type="Proteomes" id="UP001589532"/>
    </source>
</evidence>
<accession>A0ABV5SBD9</accession>
<dbReference type="EMBL" id="JBHMBW010000051">
    <property type="protein sequence ID" value="MFB9628955.1"/>
    <property type="molecule type" value="Genomic_DNA"/>
</dbReference>
<reference evidence="1 2" key="1">
    <citation type="submission" date="2024-09" db="EMBL/GenBank/DDBJ databases">
        <authorList>
            <person name="Sun Q."/>
            <person name="Mori K."/>
        </authorList>
    </citation>
    <scope>NUCLEOTIDE SEQUENCE [LARGE SCALE GENOMIC DNA]</scope>
    <source>
        <strain evidence="1 2">JCM 3143</strain>
    </source>
</reference>
<organism evidence="1 2">
    <name type="scientific">Nonomuraea helvata</name>
    <dbReference type="NCBI Taxonomy" id="37484"/>
    <lineage>
        <taxon>Bacteria</taxon>
        <taxon>Bacillati</taxon>
        <taxon>Actinomycetota</taxon>
        <taxon>Actinomycetes</taxon>
        <taxon>Streptosporangiales</taxon>
        <taxon>Streptosporangiaceae</taxon>
        <taxon>Nonomuraea</taxon>
    </lineage>
</organism>
<evidence type="ECO:0000313" key="1">
    <source>
        <dbReference type="EMBL" id="MFB9628955.1"/>
    </source>
</evidence>
<name>A0ABV5SBD9_9ACTN</name>
<protein>
    <submittedName>
        <fullName evidence="1">Uncharacterized protein</fullName>
    </submittedName>
</protein>
<sequence>MSKTYQNKRRRARQVAEEVTVPTSVSVAMEQIAASMKDGLLALAVQSGLAVMFAILEEDVTSLCGPCWDDLHGEGPTNLPGQVGIKYRAGCTWRGDCDTDTYRSHSGLYSL</sequence>
<dbReference type="Proteomes" id="UP001589532">
    <property type="component" value="Unassembled WGS sequence"/>
</dbReference>
<comment type="caution">
    <text evidence="1">The sequence shown here is derived from an EMBL/GenBank/DDBJ whole genome shotgun (WGS) entry which is preliminary data.</text>
</comment>
<keyword evidence="2" id="KW-1185">Reference proteome</keyword>
<gene>
    <name evidence="1" type="ORF">ACFFSA_38275</name>
</gene>
<dbReference type="RefSeq" id="WP_378521000.1">
    <property type="nucleotide sequence ID" value="NZ_BAAAXV010000009.1"/>
</dbReference>